<dbReference type="GO" id="GO:0030288">
    <property type="term" value="C:outer membrane-bounded periplasmic space"/>
    <property type="evidence" value="ECO:0007669"/>
    <property type="project" value="TreeGrafter"/>
</dbReference>
<dbReference type="STRING" id="156892.BM477_06500"/>
<name>A0A1Q5PM24_9ACTO</name>
<feature type="signal peptide" evidence="2">
    <location>
        <begin position="1"/>
        <end position="23"/>
    </location>
</feature>
<accession>A0A1Q5PM24</accession>
<dbReference type="GO" id="GO:0015888">
    <property type="term" value="P:thiamine transport"/>
    <property type="evidence" value="ECO:0007669"/>
    <property type="project" value="InterPro"/>
</dbReference>
<comment type="caution">
    <text evidence="3">The sequence shown here is derived from an EMBL/GenBank/DDBJ whole genome shotgun (WGS) entry which is preliminary data.</text>
</comment>
<dbReference type="Pfam" id="PF13343">
    <property type="entry name" value="SBP_bac_6"/>
    <property type="match status" value="1"/>
</dbReference>
<reference evidence="4" key="1">
    <citation type="submission" date="2016-11" db="EMBL/GenBank/DDBJ databases">
        <title>Actinomyces gypaetusis sp. nov. isolated from Gypaetus barbatus in Qinghai Tibet Plateau China.</title>
        <authorList>
            <person name="Meng X."/>
        </authorList>
    </citation>
    <scope>NUCLEOTIDE SEQUENCE [LARGE SCALE GENOMIC DNA]</scope>
    <source>
        <strain evidence="4">DSM 15383</strain>
    </source>
</reference>
<organism evidence="3 4">
    <name type="scientific">Boudabousia marimammalium</name>
    <dbReference type="NCBI Taxonomy" id="156892"/>
    <lineage>
        <taxon>Bacteria</taxon>
        <taxon>Bacillati</taxon>
        <taxon>Actinomycetota</taxon>
        <taxon>Actinomycetes</taxon>
        <taxon>Actinomycetales</taxon>
        <taxon>Actinomycetaceae</taxon>
        <taxon>Boudabousia</taxon>
    </lineage>
</organism>
<dbReference type="RefSeq" id="WP_075361873.1">
    <property type="nucleotide sequence ID" value="NZ_MPDM01000006.1"/>
</dbReference>
<protein>
    <recommendedName>
        <fullName evidence="5">Thiamine ABC transporter substrate-binding protein</fullName>
    </recommendedName>
</protein>
<dbReference type="GO" id="GO:0030975">
    <property type="term" value="F:thiamine binding"/>
    <property type="evidence" value="ECO:0007669"/>
    <property type="project" value="InterPro"/>
</dbReference>
<dbReference type="NCBIfam" id="TIGR01254">
    <property type="entry name" value="sfuA"/>
    <property type="match status" value="1"/>
</dbReference>
<dbReference type="SUPFAM" id="SSF53850">
    <property type="entry name" value="Periplasmic binding protein-like II"/>
    <property type="match status" value="1"/>
</dbReference>
<keyword evidence="4" id="KW-1185">Reference proteome</keyword>
<gene>
    <name evidence="3" type="ORF">BM477_06500</name>
</gene>
<dbReference type="PROSITE" id="PS51257">
    <property type="entry name" value="PROKAR_LIPOPROTEIN"/>
    <property type="match status" value="1"/>
</dbReference>
<feature type="chain" id="PRO_5012208682" description="Thiamine ABC transporter substrate-binding protein" evidence="2">
    <location>
        <begin position="24"/>
        <end position="360"/>
    </location>
</feature>
<evidence type="ECO:0000313" key="4">
    <source>
        <dbReference type="Proteomes" id="UP000186465"/>
    </source>
</evidence>
<evidence type="ECO:0000313" key="3">
    <source>
        <dbReference type="EMBL" id="OKL48104.1"/>
    </source>
</evidence>
<dbReference type="GO" id="GO:0030976">
    <property type="term" value="F:thiamine pyrophosphate binding"/>
    <property type="evidence" value="ECO:0007669"/>
    <property type="project" value="TreeGrafter"/>
</dbReference>
<dbReference type="Proteomes" id="UP000186465">
    <property type="component" value="Unassembled WGS sequence"/>
</dbReference>
<dbReference type="AlphaFoldDB" id="A0A1Q5PM24"/>
<dbReference type="OrthoDB" id="5412681at2"/>
<evidence type="ECO:0000256" key="1">
    <source>
        <dbReference type="ARBA" id="ARBA00022729"/>
    </source>
</evidence>
<dbReference type="PANTHER" id="PTHR30006">
    <property type="entry name" value="THIAMINE-BINDING PERIPLASMIC PROTEIN-RELATED"/>
    <property type="match status" value="1"/>
</dbReference>
<keyword evidence="1 2" id="KW-0732">Signal</keyword>
<dbReference type="Gene3D" id="3.40.190.10">
    <property type="entry name" value="Periplasmic binding protein-like II"/>
    <property type="match status" value="2"/>
</dbReference>
<dbReference type="EMBL" id="MPDM01000006">
    <property type="protein sequence ID" value="OKL48104.1"/>
    <property type="molecule type" value="Genomic_DNA"/>
</dbReference>
<dbReference type="PANTHER" id="PTHR30006:SF2">
    <property type="entry name" value="ABC TRANSPORTER SUBSTRATE-BINDING PROTEIN"/>
    <property type="match status" value="1"/>
</dbReference>
<dbReference type="InterPro" id="IPR005948">
    <property type="entry name" value="ThiB-like"/>
</dbReference>
<sequence length="360" mass="38372">MSIRRAATIATVMVASLTLAACASTEPVKEASKSAETTETSMSDSSVVTLVTHDSFKVDEKLIAQLKTDTGITLKTVAADSGAKMVSQLTLKKNSPIGDAVYGIDTNVMGAVASAGLVEDSGLKPVAGAEQFADPKVPGAVPIDRGDVCLNYDIKYFKDKGLTPPNTFEDLAKPEYKGLLVAIDPGESTTGLAFLTGTVQKFGDGWKDYWTQLKANDVKIVSGWTEAYQTEFTAGEGKGTYPIVVSYASSPSYSVNEAGTEAATASVLNTCYPQVEYAGVLTNAKNPEGAKKVIEWLQSKGVQEDIPNNMYMYPIDPAAAVPDAMKKFAPLPNDTKPMDSEQVENNRATWIKDFKTIFGG</sequence>
<proteinExistence type="predicted"/>
<evidence type="ECO:0000256" key="2">
    <source>
        <dbReference type="SAM" id="SignalP"/>
    </source>
</evidence>
<evidence type="ECO:0008006" key="5">
    <source>
        <dbReference type="Google" id="ProtNLM"/>
    </source>
</evidence>